<evidence type="ECO:0000256" key="1">
    <source>
        <dbReference type="ARBA" id="ARBA00022884"/>
    </source>
</evidence>
<keyword evidence="1 2" id="KW-0694">RNA-binding</keyword>
<evidence type="ECO:0000256" key="2">
    <source>
        <dbReference type="PROSITE-ProRule" id="PRU00176"/>
    </source>
</evidence>
<dbReference type="STRING" id="857342.A0A2T3B6J0"/>
<dbReference type="CDD" id="cd00590">
    <property type="entry name" value="RRM_SF"/>
    <property type="match status" value="3"/>
</dbReference>
<organism evidence="5 6">
    <name type="scientific">Amorphotheca resinae ATCC 22711</name>
    <dbReference type="NCBI Taxonomy" id="857342"/>
    <lineage>
        <taxon>Eukaryota</taxon>
        <taxon>Fungi</taxon>
        <taxon>Dikarya</taxon>
        <taxon>Ascomycota</taxon>
        <taxon>Pezizomycotina</taxon>
        <taxon>Leotiomycetes</taxon>
        <taxon>Helotiales</taxon>
        <taxon>Amorphothecaceae</taxon>
        <taxon>Amorphotheca</taxon>
    </lineage>
</organism>
<dbReference type="AlphaFoldDB" id="A0A2T3B6J0"/>
<dbReference type="Pfam" id="PF00076">
    <property type="entry name" value="RRM_1"/>
    <property type="match status" value="3"/>
</dbReference>
<dbReference type="OrthoDB" id="272703at2759"/>
<dbReference type="InterPro" id="IPR035979">
    <property type="entry name" value="RBD_domain_sf"/>
</dbReference>
<sequence length="399" mass="45647">MDSSNWRVKRDPSDPSTPDHTPKRTFQRRENGLDRSPGYDQRRMGRTPTHQSSPRDSFRKPFDEQQAEKAVEEGRRVYVGNLPYEATVKDIESLLKDVAAGIEAINMSVDPMTGRNPSYCFVDFRNKELAERAMAEYDGREFLRRPLKVRPGVRSGTGTGRYDVRVQNKSEDSSRLAFDRWRRLETPEQLNKSVQEGRRLYVGGLPRFQNQDDTNAQIRDLFEGEGLRVEIISKLISRHESKKDEEGNHNYCFVDVASAEDAESAIALLNGLERWGWRIKVSRASGTSGKLAERRRVYVGGLPEFASQETTEAGIRELFGPFEIKMVSKLFKPREPRTDDGGNHCYCFVELANEEQTDAAIQSLDWKEMWGWKVRVKPALGNEKQGEKQGPRGWAPKKT</sequence>
<keyword evidence="6" id="KW-1185">Reference proteome</keyword>
<dbReference type="SMART" id="SM00360">
    <property type="entry name" value="RRM"/>
    <property type="match status" value="3"/>
</dbReference>
<feature type="compositionally biased region" description="Basic and acidic residues" evidence="3">
    <location>
        <begin position="56"/>
        <end position="65"/>
    </location>
</feature>
<accession>A0A2T3B6J0</accession>
<dbReference type="InParanoid" id="A0A2T3B6J0"/>
<dbReference type="RefSeq" id="XP_024722529.1">
    <property type="nucleotide sequence ID" value="XM_024864703.1"/>
</dbReference>
<dbReference type="PANTHER" id="PTHR21245">
    <property type="entry name" value="HETEROGENEOUS NUCLEAR RIBONUCLEOPROTEIN"/>
    <property type="match status" value="1"/>
</dbReference>
<reference evidence="5 6" key="1">
    <citation type="journal article" date="2018" name="New Phytol.">
        <title>Comparative genomics and transcriptomics depict ericoid mycorrhizal fungi as versatile saprotrophs and plant mutualists.</title>
        <authorList>
            <person name="Martino E."/>
            <person name="Morin E."/>
            <person name="Grelet G.A."/>
            <person name="Kuo A."/>
            <person name="Kohler A."/>
            <person name="Daghino S."/>
            <person name="Barry K.W."/>
            <person name="Cichocki N."/>
            <person name="Clum A."/>
            <person name="Dockter R.B."/>
            <person name="Hainaut M."/>
            <person name="Kuo R.C."/>
            <person name="LaButti K."/>
            <person name="Lindahl B.D."/>
            <person name="Lindquist E.A."/>
            <person name="Lipzen A."/>
            <person name="Khouja H.R."/>
            <person name="Magnuson J."/>
            <person name="Murat C."/>
            <person name="Ohm R.A."/>
            <person name="Singer S.W."/>
            <person name="Spatafora J.W."/>
            <person name="Wang M."/>
            <person name="Veneault-Fourrey C."/>
            <person name="Henrissat B."/>
            <person name="Grigoriev I.V."/>
            <person name="Martin F.M."/>
            <person name="Perotto S."/>
        </authorList>
    </citation>
    <scope>NUCLEOTIDE SEQUENCE [LARGE SCALE GENOMIC DNA]</scope>
    <source>
        <strain evidence="5 6">ATCC 22711</strain>
    </source>
</reference>
<evidence type="ECO:0000256" key="3">
    <source>
        <dbReference type="SAM" id="MobiDB-lite"/>
    </source>
</evidence>
<dbReference type="EMBL" id="KZ679009">
    <property type="protein sequence ID" value="PSS22374.1"/>
    <property type="molecule type" value="Genomic_DNA"/>
</dbReference>
<evidence type="ECO:0000313" key="6">
    <source>
        <dbReference type="Proteomes" id="UP000241818"/>
    </source>
</evidence>
<dbReference type="Proteomes" id="UP000241818">
    <property type="component" value="Unassembled WGS sequence"/>
</dbReference>
<evidence type="ECO:0000313" key="5">
    <source>
        <dbReference type="EMBL" id="PSS22374.1"/>
    </source>
</evidence>
<feature type="domain" description="RRM" evidence="4">
    <location>
        <begin position="295"/>
        <end position="381"/>
    </location>
</feature>
<dbReference type="GeneID" id="36572784"/>
<proteinExistence type="predicted"/>
<dbReference type="Gene3D" id="3.30.70.330">
    <property type="match status" value="3"/>
</dbReference>
<evidence type="ECO:0000259" key="4">
    <source>
        <dbReference type="PROSITE" id="PS50102"/>
    </source>
</evidence>
<dbReference type="SUPFAM" id="SSF54928">
    <property type="entry name" value="RNA-binding domain, RBD"/>
    <property type="match status" value="3"/>
</dbReference>
<dbReference type="InterPro" id="IPR012677">
    <property type="entry name" value="Nucleotide-bd_a/b_plait_sf"/>
</dbReference>
<name>A0A2T3B6J0_AMORE</name>
<feature type="region of interest" description="Disordered" evidence="3">
    <location>
        <begin position="1"/>
        <end position="65"/>
    </location>
</feature>
<feature type="domain" description="RRM" evidence="4">
    <location>
        <begin position="198"/>
        <end position="286"/>
    </location>
</feature>
<dbReference type="PROSITE" id="PS50102">
    <property type="entry name" value="RRM"/>
    <property type="match status" value="3"/>
</dbReference>
<feature type="region of interest" description="Disordered" evidence="3">
    <location>
        <begin position="380"/>
        <end position="399"/>
    </location>
</feature>
<protein>
    <recommendedName>
        <fullName evidence="4">RRM domain-containing protein</fullName>
    </recommendedName>
</protein>
<dbReference type="InterPro" id="IPR000504">
    <property type="entry name" value="RRM_dom"/>
</dbReference>
<gene>
    <name evidence="5" type="ORF">M430DRAFT_224847</name>
</gene>
<feature type="domain" description="RRM" evidence="4">
    <location>
        <begin position="75"/>
        <end position="154"/>
    </location>
</feature>
<dbReference type="GO" id="GO:0003723">
    <property type="term" value="F:RNA binding"/>
    <property type="evidence" value="ECO:0007669"/>
    <property type="project" value="UniProtKB-UniRule"/>
</dbReference>